<dbReference type="KEGG" id="ndv:NDEV_2102"/>
<dbReference type="NCBIfam" id="TIGR01167">
    <property type="entry name" value="LPXTG_anchor"/>
    <property type="match status" value="1"/>
</dbReference>
<keyword evidence="2" id="KW-0812">Transmembrane</keyword>
<accession>A0A128A682</accession>
<sequence>MNNTELIIAGIIAAAIGAIVFYMKSKKKTPSQKIQPQTSTTKPDTTKE</sequence>
<evidence type="ECO:0000313" key="4">
    <source>
        <dbReference type="Proteomes" id="UP000196239"/>
    </source>
</evidence>
<keyword evidence="2" id="KW-0472">Membrane</keyword>
<protein>
    <recommendedName>
        <fullName evidence="5">LPXTG cell wall anchor domain-containing protein</fullName>
    </recommendedName>
</protein>
<dbReference type="AlphaFoldDB" id="A0A128A682"/>
<feature type="compositionally biased region" description="Polar residues" evidence="1">
    <location>
        <begin position="31"/>
        <end position="48"/>
    </location>
</feature>
<dbReference type="EMBL" id="LN890280">
    <property type="protein sequence ID" value="CUR52864.1"/>
    <property type="molecule type" value="Genomic_DNA"/>
</dbReference>
<organism evidence="3 4">
    <name type="scientific">Nitrosotalea devaniterrae</name>
    <dbReference type="NCBI Taxonomy" id="1078905"/>
    <lineage>
        <taxon>Archaea</taxon>
        <taxon>Nitrososphaerota</taxon>
        <taxon>Nitrososphaeria</taxon>
        <taxon>Nitrosotaleales</taxon>
        <taxon>Nitrosotaleaceae</taxon>
        <taxon>Nitrosotalea</taxon>
    </lineage>
</organism>
<dbReference type="Proteomes" id="UP000196239">
    <property type="component" value="Chromosome 1"/>
</dbReference>
<gene>
    <name evidence="3" type="ORF">NDEV_2102</name>
</gene>
<evidence type="ECO:0000256" key="2">
    <source>
        <dbReference type="SAM" id="Phobius"/>
    </source>
</evidence>
<feature type="region of interest" description="Disordered" evidence="1">
    <location>
        <begin position="26"/>
        <end position="48"/>
    </location>
</feature>
<evidence type="ECO:0008006" key="5">
    <source>
        <dbReference type="Google" id="ProtNLM"/>
    </source>
</evidence>
<evidence type="ECO:0000313" key="3">
    <source>
        <dbReference type="EMBL" id="CUR52864.1"/>
    </source>
</evidence>
<name>A0A128A682_9ARCH</name>
<proteinExistence type="predicted"/>
<keyword evidence="4" id="KW-1185">Reference proteome</keyword>
<keyword evidence="2" id="KW-1133">Transmembrane helix</keyword>
<evidence type="ECO:0000256" key="1">
    <source>
        <dbReference type="SAM" id="MobiDB-lite"/>
    </source>
</evidence>
<feature type="transmembrane region" description="Helical" evidence="2">
    <location>
        <begin position="6"/>
        <end position="23"/>
    </location>
</feature>
<reference evidence="4" key="1">
    <citation type="submission" date="2015-10" db="EMBL/GenBank/DDBJ databases">
        <authorList>
            <person name="Lehtovirta-Morley L.E."/>
            <person name="Vieille C."/>
        </authorList>
    </citation>
    <scope>NUCLEOTIDE SEQUENCE [LARGE SCALE GENOMIC DNA]</scope>
</reference>